<accession>A0A7X1WU80</accession>
<feature type="transmembrane region" description="Helical" evidence="1">
    <location>
        <begin position="84"/>
        <end position="105"/>
    </location>
</feature>
<proteinExistence type="predicted"/>
<keyword evidence="1" id="KW-0812">Transmembrane</keyword>
<dbReference type="EMBL" id="WIWF01000033">
    <property type="protein sequence ID" value="MQT74819.1"/>
    <property type="molecule type" value="Genomic_DNA"/>
</dbReference>
<evidence type="ECO:0000313" key="2">
    <source>
        <dbReference type="EMBL" id="MQT74819.1"/>
    </source>
</evidence>
<reference evidence="2 3" key="1">
    <citation type="submission" date="2019-10" db="EMBL/GenBank/DDBJ databases">
        <title>Evaluation of single-gene subtyping targets for Pseudomonas.</title>
        <authorList>
            <person name="Reichler S.J."/>
            <person name="Orsi R.H."/>
            <person name="Wiedmann M."/>
            <person name="Martin N.H."/>
            <person name="Murphy S.I."/>
        </authorList>
    </citation>
    <scope>NUCLEOTIDE SEQUENCE [LARGE SCALE GENOMIC DNA]</scope>
    <source>
        <strain evidence="2 3">FSL R10-2932</strain>
    </source>
</reference>
<name>A0A7X1WU80_9PSED</name>
<protein>
    <submittedName>
        <fullName evidence="2">Protein kleE</fullName>
    </submittedName>
</protein>
<dbReference type="RefSeq" id="WP_120266803.1">
    <property type="nucleotide sequence ID" value="NZ_WIWF01000033.1"/>
</dbReference>
<sequence>MANNVYKFPGSEGAQEALNAVPESAPLKAPSGPGATKKAFSGAVKVLWVVVALVWPVLRWLLALDVVFQGVLMLWHWDTPGSHAGWTFTLHFAALVALTFFVSVFKPKGVK</sequence>
<dbReference type="AlphaFoldDB" id="A0A7X1WU80"/>
<dbReference type="InterPro" id="IPR035362">
    <property type="entry name" value="KleE"/>
</dbReference>
<evidence type="ECO:0000256" key="1">
    <source>
        <dbReference type="SAM" id="Phobius"/>
    </source>
</evidence>
<comment type="caution">
    <text evidence="2">The sequence shown here is derived from an EMBL/GenBank/DDBJ whole genome shotgun (WGS) entry which is preliminary data.</text>
</comment>
<gene>
    <name evidence="2" type="ORF">GHO37_10940</name>
</gene>
<organism evidence="2 3">
    <name type="scientific">Pseudomonas helleri</name>
    <dbReference type="NCBI Taxonomy" id="1608996"/>
    <lineage>
        <taxon>Bacteria</taxon>
        <taxon>Pseudomonadati</taxon>
        <taxon>Pseudomonadota</taxon>
        <taxon>Gammaproteobacteria</taxon>
        <taxon>Pseudomonadales</taxon>
        <taxon>Pseudomonadaceae</taxon>
        <taxon>Pseudomonas</taxon>
    </lineage>
</organism>
<dbReference type="Proteomes" id="UP000447574">
    <property type="component" value="Unassembled WGS sequence"/>
</dbReference>
<evidence type="ECO:0000313" key="3">
    <source>
        <dbReference type="Proteomes" id="UP000447574"/>
    </source>
</evidence>
<dbReference type="Pfam" id="PF17394">
    <property type="entry name" value="KleE"/>
    <property type="match status" value="1"/>
</dbReference>
<feature type="transmembrane region" description="Helical" evidence="1">
    <location>
        <begin position="46"/>
        <end position="64"/>
    </location>
</feature>
<keyword evidence="1" id="KW-0472">Membrane</keyword>
<keyword evidence="1" id="KW-1133">Transmembrane helix</keyword>